<feature type="domain" description="N-acetyltransferase" evidence="3">
    <location>
        <begin position="125"/>
        <end position="279"/>
    </location>
</feature>
<reference evidence="4 5" key="1">
    <citation type="submission" date="2017-10" db="EMBL/GenBank/DDBJ databases">
        <title>Comparative genomics between pathogenic Norcardia.</title>
        <authorList>
            <person name="Zeng L."/>
        </authorList>
    </citation>
    <scope>NUCLEOTIDE SEQUENCE [LARGE SCALE GENOMIC DNA]</scope>
    <source>
        <strain evidence="4 5">NC_YFY_NT001</strain>
    </source>
</reference>
<dbReference type="PANTHER" id="PTHR43877:SF2">
    <property type="entry name" value="AMINOALKYLPHOSPHONATE N-ACETYLTRANSFERASE-RELATED"/>
    <property type="match status" value="1"/>
</dbReference>
<dbReference type="PROSITE" id="PS51186">
    <property type="entry name" value="GNAT"/>
    <property type="match status" value="1"/>
</dbReference>
<evidence type="ECO:0000256" key="2">
    <source>
        <dbReference type="ARBA" id="ARBA00023315"/>
    </source>
</evidence>
<proteinExistence type="predicted"/>
<dbReference type="InterPro" id="IPR016181">
    <property type="entry name" value="Acyl_CoA_acyltransferase"/>
</dbReference>
<dbReference type="Gene3D" id="3.40.630.30">
    <property type="match status" value="1"/>
</dbReference>
<evidence type="ECO:0000313" key="4">
    <source>
        <dbReference type="EMBL" id="ATL67405.1"/>
    </source>
</evidence>
<protein>
    <recommendedName>
        <fullName evidence="3">N-acetyltransferase domain-containing protein</fullName>
    </recommendedName>
</protein>
<evidence type="ECO:0000313" key="5">
    <source>
        <dbReference type="Proteomes" id="UP000221961"/>
    </source>
</evidence>
<dbReference type="Proteomes" id="UP000221961">
    <property type="component" value="Chromosome"/>
</dbReference>
<dbReference type="InterPro" id="IPR000182">
    <property type="entry name" value="GNAT_dom"/>
</dbReference>
<name>A0A291RJA1_9NOCA</name>
<organism evidence="4 5">
    <name type="scientific">Nocardia terpenica</name>
    <dbReference type="NCBI Taxonomy" id="455432"/>
    <lineage>
        <taxon>Bacteria</taxon>
        <taxon>Bacillati</taxon>
        <taxon>Actinomycetota</taxon>
        <taxon>Actinomycetes</taxon>
        <taxon>Mycobacteriales</taxon>
        <taxon>Nocardiaceae</taxon>
        <taxon>Nocardia</taxon>
    </lineage>
</organism>
<dbReference type="AlphaFoldDB" id="A0A291RJA1"/>
<sequence length="279" mass="30540">MLPSSRRYPTGRIAARRRIGAARAKRYARPRPVRIVSGLGSCPRYRRSAGPRAGLLRGRSSAAVAARGRVSTMPLAHRNDHRRTAPAPLDRGRAGVPRQIRDAEAVGHLLILEGMQTPSAPAQAVVLRTERYDSPSATAMIAKANAVNEELYGHPDQTPVSADEFTAECGGGFIVAYIDNIPVGCGGYRLYVDDPTGATAELKRMYVEPHVRRHGLARRILARLEDETRAVGYRSIILDTGSKQAAAHALYEANGYRRTAGFSIYKDRPGNRAYRKQLS</sequence>
<dbReference type="PANTHER" id="PTHR43877">
    <property type="entry name" value="AMINOALKYLPHOSPHONATE N-ACETYLTRANSFERASE-RELATED-RELATED"/>
    <property type="match status" value="1"/>
</dbReference>
<dbReference type="EMBL" id="CP023778">
    <property type="protein sequence ID" value="ATL67405.1"/>
    <property type="molecule type" value="Genomic_DNA"/>
</dbReference>
<accession>A0A291RJA1</accession>
<dbReference type="GO" id="GO:0016747">
    <property type="term" value="F:acyltransferase activity, transferring groups other than amino-acyl groups"/>
    <property type="evidence" value="ECO:0007669"/>
    <property type="project" value="InterPro"/>
</dbReference>
<keyword evidence="2" id="KW-0012">Acyltransferase</keyword>
<gene>
    <name evidence="4" type="ORF">CRH09_15565</name>
</gene>
<evidence type="ECO:0000259" key="3">
    <source>
        <dbReference type="PROSITE" id="PS51186"/>
    </source>
</evidence>
<dbReference type="CDD" id="cd04301">
    <property type="entry name" value="NAT_SF"/>
    <property type="match status" value="1"/>
</dbReference>
<keyword evidence="1" id="KW-0808">Transferase</keyword>
<evidence type="ECO:0000256" key="1">
    <source>
        <dbReference type="ARBA" id="ARBA00022679"/>
    </source>
</evidence>
<dbReference type="InterPro" id="IPR050832">
    <property type="entry name" value="Bact_Acetyltransf"/>
</dbReference>
<dbReference type="SUPFAM" id="SSF55729">
    <property type="entry name" value="Acyl-CoA N-acyltransferases (Nat)"/>
    <property type="match status" value="1"/>
</dbReference>
<dbReference type="KEGG" id="ntp:CRH09_15565"/>
<dbReference type="Pfam" id="PF00583">
    <property type="entry name" value="Acetyltransf_1"/>
    <property type="match status" value="1"/>
</dbReference>